<dbReference type="GO" id="GO:0006487">
    <property type="term" value="P:protein N-linked glycosylation"/>
    <property type="evidence" value="ECO:0007669"/>
    <property type="project" value="TreeGrafter"/>
</dbReference>
<evidence type="ECO:0000256" key="2">
    <source>
        <dbReference type="ARBA" id="ARBA00004922"/>
    </source>
</evidence>
<dbReference type="InterPro" id="IPR001173">
    <property type="entry name" value="Glyco_trans_2-like"/>
</dbReference>
<comment type="subcellular location">
    <subcellularLocation>
        <location evidence="1">Endoplasmic reticulum membrane</location>
        <topology evidence="1">Single-pass membrane protein</topology>
    </subcellularLocation>
</comment>
<evidence type="ECO:0000256" key="12">
    <source>
        <dbReference type="ARBA" id="ARBA00045097"/>
    </source>
</evidence>
<dbReference type="STRING" id="1797589.A2784_02565"/>
<proteinExistence type="inferred from homology"/>
<organism evidence="14 15">
    <name type="scientific">Candidatus Chisholmbacteria bacterium RIFCSPHIGHO2_01_FULL_48_12</name>
    <dbReference type="NCBI Taxonomy" id="1797589"/>
    <lineage>
        <taxon>Bacteria</taxon>
        <taxon>Candidatus Chisholmiibacteriota</taxon>
    </lineage>
</organism>
<dbReference type="InterPro" id="IPR029044">
    <property type="entry name" value="Nucleotide-diphossugar_trans"/>
</dbReference>
<comment type="similarity">
    <text evidence="3">Belongs to the glycosyltransferase 2 family.</text>
</comment>
<gene>
    <name evidence="14" type="ORF">A2784_02565</name>
</gene>
<dbReference type="Gene3D" id="3.90.550.10">
    <property type="entry name" value="Spore Coat Polysaccharide Biosynthesis Protein SpsA, Chain A"/>
    <property type="match status" value="1"/>
</dbReference>
<evidence type="ECO:0000256" key="9">
    <source>
        <dbReference type="ARBA" id="ARBA00022968"/>
    </source>
</evidence>
<dbReference type="GO" id="GO:0004581">
    <property type="term" value="F:dolichyl-phosphate beta-glucosyltransferase activity"/>
    <property type="evidence" value="ECO:0007669"/>
    <property type="project" value="UniProtKB-EC"/>
</dbReference>
<dbReference type="CDD" id="cd04188">
    <property type="entry name" value="DPG_synthase"/>
    <property type="match status" value="1"/>
</dbReference>
<dbReference type="Pfam" id="PF00535">
    <property type="entry name" value="Glycos_transf_2"/>
    <property type="match status" value="1"/>
</dbReference>
<evidence type="ECO:0000313" key="15">
    <source>
        <dbReference type="Proteomes" id="UP000177324"/>
    </source>
</evidence>
<evidence type="ECO:0000259" key="13">
    <source>
        <dbReference type="Pfam" id="PF00535"/>
    </source>
</evidence>
<name>A0A1G1VUV1_9BACT</name>
<evidence type="ECO:0000256" key="4">
    <source>
        <dbReference type="ARBA" id="ARBA00012583"/>
    </source>
</evidence>
<comment type="catalytic activity">
    <reaction evidence="12">
        <text>a di-trans,poly-cis-dolichyl phosphate + UDP-alpha-D-glucose = a di-trans,poly-cis-dolichyl beta-D-glucosyl phosphate + UDP</text>
        <dbReference type="Rhea" id="RHEA:15401"/>
        <dbReference type="Rhea" id="RHEA-COMP:19498"/>
        <dbReference type="Rhea" id="RHEA-COMP:19502"/>
        <dbReference type="ChEBI" id="CHEBI:57525"/>
        <dbReference type="ChEBI" id="CHEBI:57683"/>
        <dbReference type="ChEBI" id="CHEBI:58223"/>
        <dbReference type="ChEBI" id="CHEBI:58885"/>
        <dbReference type="EC" id="2.4.1.117"/>
    </reaction>
    <physiologicalReaction direction="left-to-right" evidence="12">
        <dbReference type="Rhea" id="RHEA:15402"/>
    </physiologicalReaction>
</comment>
<keyword evidence="10" id="KW-1133">Transmembrane helix</keyword>
<evidence type="ECO:0000256" key="10">
    <source>
        <dbReference type="ARBA" id="ARBA00022989"/>
    </source>
</evidence>
<dbReference type="EC" id="2.4.1.117" evidence="4"/>
<feature type="domain" description="Glycosyltransferase 2-like" evidence="13">
    <location>
        <begin position="8"/>
        <end position="176"/>
    </location>
</feature>
<evidence type="ECO:0000256" key="6">
    <source>
        <dbReference type="ARBA" id="ARBA00022679"/>
    </source>
</evidence>
<comment type="caution">
    <text evidence="14">The sequence shown here is derived from an EMBL/GenBank/DDBJ whole genome shotgun (WGS) entry which is preliminary data.</text>
</comment>
<dbReference type="EMBL" id="MHCH01000002">
    <property type="protein sequence ID" value="OGY19186.1"/>
    <property type="molecule type" value="Genomic_DNA"/>
</dbReference>
<keyword evidence="8" id="KW-0256">Endoplasmic reticulum</keyword>
<keyword evidence="11" id="KW-0472">Membrane</keyword>
<evidence type="ECO:0000256" key="11">
    <source>
        <dbReference type="ARBA" id="ARBA00023136"/>
    </source>
</evidence>
<evidence type="ECO:0000313" key="14">
    <source>
        <dbReference type="EMBL" id="OGY19186.1"/>
    </source>
</evidence>
<dbReference type="SUPFAM" id="SSF53448">
    <property type="entry name" value="Nucleotide-diphospho-sugar transferases"/>
    <property type="match status" value="1"/>
</dbReference>
<keyword evidence="5" id="KW-0328">Glycosyltransferase</keyword>
<keyword evidence="6" id="KW-0808">Transferase</keyword>
<dbReference type="PANTHER" id="PTHR10859">
    <property type="entry name" value="GLYCOSYL TRANSFERASE"/>
    <property type="match status" value="1"/>
</dbReference>
<protein>
    <recommendedName>
        <fullName evidence="4">dolichyl-phosphate beta-glucosyltransferase</fullName>
        <ecNumber evidence="4">2.4.1.117</ecNumber>
    </recommendedName>
</protein>
<dbReference type="PANTHER" id="PTHR10859:SF91">
    <property type="entry name" value="DOLICHYL-PHOSPHATE BETA-GLUCOSYLTRANSFERASE"/>
    <property type="match status" value="1"/>
</dbReference>
<keyword evidence="7" id="KW-0812">Transmembrane</keyword>
<reference evidence="14 15" key="1">
    <citation type="journal article" date="2016" name="Nat. Commun.">
        <title>Thousands of microbial genomes shed light on interconnected biogeochemical processes in an aquifer system.</title>
        <authorList>
            <person name="Anantharaman K."/>
            <person name="Brown C.T."/>
            <person name="Hug L.A."/>
            <person name="Sharon I."/>
            <person name="Castelle C.J."/>
            <person name="Probst A.J."/>
            <person name="Thomas B.C."/>
            <person name="Singh A."/>
            <person name="Wilkins M.J."/>
            <person name="Karaoz U."/>
            <person name="Brodie E.L."/>
            <person name="Williams K.H."/>
            <person name="Hubbard S.S."/>
            <person name="Banfield J.F."/>
        </authorList>
    </citation>
    <scope>NUCLEOTIDE SEQUENCE [LARGE SCALE GENOMIC DNA]</scope>
</reference>
<dbReference type="InterPro" id="IPR035518">
    <property type="entry name" value="DPG_synthase"/>
</dbReference>
<keyword evidence="9" id="KW-0735">Signal-anchor</keyword>
<accession>A0A1G1VUV1</accession>
<dbReference type="AlphaFoldDB" id="A0A1G1VUV1"/>
<evidence type="ECO:0000256" key="7">
    <source>
        <dbReference type="ARBA" id="ARBA00022692"/>
    </source>
</evidence>
<comment type="pathway">
    <text evidence="2">Protein modification; protein glycosylation.</text>
</comment>
<evidence type="ECO:0000256" key="1">
    <source>
        <dbReference type="ARBA" id="ARBA00004389"/>
    </source>
</evidence>
<sequence length="251" mass="28646">MVNNFKLSVVIPAYNEADNFGKGVLEQVQGYLSQRSYLSEVIIVDDGSTDDTTKLVKKFIADKPTWQLITNPHQGKAQTVATGIVAAQYDAVLFTDFDQATPMAEVEKLLPFLKRDYDIVIGSREIEGSRREGEPWYRHFMGRGFNFFVNLFAFGNIHDTQCGFKLFKTSVAQKLFSQLVVYGPYQETRAFTGAFDVEVLYLAHKQGYRIAEVPVFWTHVTTPRVSPMRDSIRMFLDLIRIRLTDLLGKYS</sequence>
<dbReference type="Proteomes" id="UP000177324">
    <property type="component" value="Unassembled WGS sequence"/>
</dbReference>
<evidence type="ECO:0000256" key="8">
    <source>
        <dbReference type="ARBA" id="ARBA00022824"/>
    </source>
</evidence>
<evidence type="ECO:0000256" key="5">
    <source>
        <dbReference type="ARBA" id="ARBA00022676"/>
    </source>
</evidence>
<evidence type="ECO:0000256" key="3">
    <source>
        <dbReference type="ARBA" id="ARBA00006739"/>
    </source>
</evidence>